<reference evidence="8 9" key="1">
    <citation type="journal article" date="2024" name="Nat. Commun.">
        <title>Phylogenomics reveals the evolutionary origins of lichenization in chlorophyte algae.</title>
        <authorList>
            <person name="Puginier C."/>
            <person name="Libourel C."/>
            <person name="Otte J."/>
            <person name="Skaloud P."/>
            <person name="Haon M."/>
            <person name="Grisel S."/>
            <person name="Petersen M."/>
            <person name="Berrin J.G."/>
            <person name="Delaux P.M."/>
            <person name="Dal Grande F."/>
            <person name="Keller J."/>
        </authorList>
    </citation>
    <scope>NUCLEOTIDE SEQUENCE [LARGE SCALE GENOMIC DNA]</scope>
    <source>
        <strain evidence="8 9">SAG 2145</strain>
    </source>
</reference>
<gene>
    <name evidence="8" type="ORF">WJX74_007383</name>
</gene>
<dbReference type="SUPFAM" id="SSF110111">
    <property type="entry name" value="Ctag/Cox11"/>
    <property type="match status" value="1"/>
</dbReference>
<evidence type="ECO:0000256" key="6">
    <source>
        <dbReference type="SAM" id="MobiDB-lite"/>
    </source>
</evidence>
<keyword evidence="4 7" id="KW-1133">Transmembrane helix</keyword>
<protein>
    <submittedName>
        <fullName evidence="8">Uncharacterized protein</fullName>
    </submittedName>
</protein>
<accession>A0AAW1S2J2</accession>
<comment type="function">
    <text evidence="1">Exerts its effect at some terminal stage of cytochrome c oxidase synthesis, probably by being involved in the insertion of the copper B into subunit I.</text>
</comment>
<evidence type="ECO:0000256" key="5">
    <source>
        <dbReference type="ARBA" id="ARBA00023136"/>
    </source>
</evidence>
<dbReference type="InterPro" id="IPR023471">
    <property type="entry name" value="CtaG/Cox11_dom_sf"/>
</dbReference>
<dbReference type="EMBL" id="JALJOS010000004">
    <property type="protein sequence ID" value="KAK9840312.1"/>
    <property type="molecule type" value="Genomic_DNA"/>
</dbReference>
<evidence type="ECO:0000313" key="8">
    <source>
        <dbReference type="EMBL" id="KAK9840312.1"/>
    </source>
</evidence>
<name>A0AAW1S2J2_9CHLO</name>
<dbReference type="NCBIfam" id="NF003465">
    <property type="entry name" value="PRK05089.1"/>
    <property type="match status" value="1"/>
</dbReference>
<dbReference type="Pfam" id="PF04442">
    <property type="entry name" value="CtaG_Cox11"/>
    <property type="match status" value="1"/>
</dbReference>
<dbReference type="Gene3D" id="2.60.370.10">
    <property type="entry name" value="Ctag/Cox11"/>
    <property type="match status" value="1"/>
</dbReference>
<evidence type="ECO:0000256" key="7">
    <source>
        <dbReference type="SAM" id="Phobius"/>
    </source>
</evidence>
<feature type="region of interest" description="Disordered" evidence="6">
    <location>
        <begin position="311"/>
        <end position="330"/>
    </location>
</feature>
<dbReference type="GO" id="GO:0005743">
    <property type="term" value="C:mitochondrial inner membrane"/>
    <property type="evidence" value="ECO:0007669"/>
    <property type="project" value="UniProtKB-SubCell"/>
</dbReference>
<dbReference type="GO" id="GO:0005507">
    <property type="term" value="F:copper ion binding"/>
    <property type="evidence" value="ECO:0007669"/>
    <property type="project" value="InterPro"/>
</dbReference>
<dbReference type="HAMAP" id="MF_00155">
    <property type="entry name" value="CtaG"/>
    <property type="match status" value="1"/>
</dbReference>
<keyword evidence="9" id="KW-1185">Reference proteome</keyword>
<evidence type="ECO:0000256" key="4">
    <source>
        <dbReference type="ARBA" id="ARBA00022989"/>
    </source>
</evidence>
<sequence>MAYRRVSHCLCAYGREIQYTVSLHQAATSSGVHSWASPALGIAISSWLQKGVHWQTEQTFHLPRIARSFAAGAEASGAAAGKTEYRHAQSAAAAAAAAAGYRQRQTGRGSSKASEQGMYLVALVVSMIGITYASVPLYRAFCQATGFGGTVQQGDTVEAKIRAREENPDAALEAAAANCPLTVSFNANVIDGMPWKFIPTQRTIKVTPGQSALAFYTAHNLSDKAVTGVSTYNVAPQQAGQYFNKIQCFCFEEQRLRPGEKIDMPVFFYVDPEFALDAKMRGIRHLTLSYTFFQVEDDEAARQELQAHLDKSRAQLPPSMRGPHTAIASV</sequence>
<keyword evidence="3 7" id="KW-0812">Transmembrane</keyword>
<organism evidence="8 9">
    <name type="scientific">Apatococcus lobatus</name>
    <dbReference type="NCBI Taxonomy" id="904363"/>
    <lineage>
        <taxon>Eukaryota</taxon>
        <taxon>Viridiplantae</taxon>
        <taxon>Chlorophyta</taxon>
        <taxon>core chlorophytes</taxon>
        <taxon>Trebouxiophyceae</taxon>
        <taxon>Chlorellales</taxon>
        <taxon>Chlorellaceae</taxon>
        <taxon>Apatococcus</taxon>
    </lineage>
</organism>
<dbReference type="FunFam" id="2.60.370.10:FF:000001">
    <property type="entry name" value="COX11 cytochrome c oxidase assembly homolog"/>
    <property type="match status" value="1"/>
</dbReference>
<evidence type="ECO:0000256" key="1">
    <source>
        <dbReference type="ARBA" id="ARBA00004007"/>
    </source>
</evidence>
<dbReference type="InterPro" id="IPR007533">
    <property type="entry name" value="Cyt_c_oxidase_assmbl_CtaG"/>
</dbReference>
<comment type="caution">
    <text evidence="8">The sequence shown here is derived from an EMBL/GenBank/DDBJ whole genome shotgun (WGS) entry which is preliminary data.</text>
</comment>
<dbReference type="PANTHER" id="PTHR21320:SF3">
    <property type="entry name" value="CYTOCHROME C OXIDASE ASSEMBLY PROTEIN COX11, MITOCHONDRIAL-RELATED"/>
    <property type="match status" value="1"/>
</dbReference>
<evidence type="ECO:0000313" key="9">
    <source>
        <dbReference type="Proteomes" id="UP001438707"/>
    </source>
</evidence>
<proteinExistence type="inferred from homology"/>
<dbReference type="Proteomes" id="UP001438707">
    <property type="component" value="Unassembled WGS sequence"/>
</dbReference>
<keyword evidence="5 7" id="KW-0472">Membrane</keyword>
<evidence type="ECO:0000256" key="3">
    <source>
        <dbReference type="ARBA" id="ARBA00022692"/>
    </source>
</evidence>
<evidence type="ECO:0000256" key="2">
    <source>
        <dbReference type="ARBA" id="ARBA00004243"/>
    </source>
</evidence>
<dbReference type="PANTHER" id="PTHR21320">
    <property type="entry name" value="CYTOCHROME C OXIDASE ASSEMBLY PROTEIN COX11-RELATED"/>
    <property type="match status" value="1"/>
</dbReference>
<feature type="transmembrane region" description="Helical" evidence="7">
    <location>
        <begin position="118"/>
        <end position="138"/>
    </location>
</feature>
<comment type="subcellular location">
    <subcellularLocation>
        <location evidence="2">Mitochondrion inner membrane</location>
        <topology evidence="2">Single-pass membrane protein</topology>
        <orientation evidence="2">Intermembrane side</orientation>
    </subcellularLocation>
</comment>
<dbReference type="AlphaFoldDB" id="A0AAW1S2J2"/>